<dbReference type="InterPro" id="IPR036950">
    <property type="entry name" value="PBP_transglycosylase"/>
</dbReference>
<name>A0A9D2HZ85_9LACT</name>
<reference evidence="18" key="1">
    <citation type="journal article" date="2021" name="PeerJ">
        <title>Extensive microbial diversity within the chicken gut microbiome revealed by metagenomics and culture.</title>
        <authorList>
            <person name="Gilroy R."/>
            <person name="Ravi A."/>
            <person name="Getino M."/>
            <person name="Pursley I."/>
            <person name="Horton D.L."/>
            <person name="Alikhan N.F."/>
            <person name="Baker D."/>
            <person name="Gharbi K."/>
            <person name="Hall N."/>
            <person name="Watson M."/>
            <person name="Adriaenssens E.M."/>
            <person name="Foster-Nyarko E."/>
            <person name="Jarju S."/>
            <person name="Secka A."/>
            <person name="Antonio M."/>
            <person name="Oren A."/>
            <person name="Chaudhuri R.R."/>
            <person name="La Ragione R."/>
            <person name="Hildebrand F."/>
            <person name="Pallen M.J."/>
        </authorList>
    </citation>
    <scope>NUCLEOTIDE SEQUENCE</scope>
    <source>
        <strain evidence="18">CHK171-505</strain>
    </source>
</reference>
<sequence>MPNNGQTRVSRSQKKQPKGRKKTVKKNKKGLWKKLFLGLIAIGFIGLLSGAGLFFYYASNSPEINRDELVDTVPSQLLDIDGDVFIEIGAGSQNQELVDMEDIPQVLADAIISIEDQRFYSHIGVDPIRIAGALMANVRGGGISQGGSTITQQLIKLAYFSTSEEDQTLERKAQEAWMSIQLEKELNKDEILALYINKVFMANNVYGMGTAAEYYFGKELSEINLSEAAILAGMPQAPSFYDPYLNPEETTERRDLVLYMMVENEKITQAEAQEAMSISVADGLVDHSNDTDLSLVVDAYIQLVMDEVREKTGLDVEMGGLVVQTNLDLDAQQRLYDIVNSDDYITFPDDELQTAATMVDVNTGAINAVIGNRKINNQLAVNYANQTIRSVGSTIKPLIDFAPAIEYLNYSTGSLIVDERWTYPSDGVELYNYDRLFKGDMTIRESLVDSRNVPAAKLLQEVGFDNANSFLNRLGIKIYNGNQQELVDSNAIGGEISNVNLAAAYGAFANGGTYYEPYTVQSVTASDGETFEFQSSGTEAMKDSTAYMVTDMLKDVIPQSAPEADISGLVHAGKTGTTDYLESELDSVGGVGVDNIGKDSWFVGYTPSHSIAVWLGYAQPLEYGNYLDYETRKITRYIYSELMSYVSQDLPYEDWTRPDSVVEATMEKFSNPVMKPGPNTPSNMTITELFVKGFEPTQVSKKYGEKLTAPTGLKASYDKDKKELTISWDAYKLTAEDNRTPQFTVTAGGQSQTTTETKIVIKNPQPGDIAISLIAKVGSNNSPAATITIKIEEEKVEEKEEEEKEEEKPEESSSESQSSSSQAETSSEPASSVEESKPDESTPPANPAPEESSSQPAPTEPAG</sequence>
<evidence type="ECO:0000256" key="12">
    <source>
        <dbReference type="ARBA" id="ARBA00034000"/>
    </source>
</evidence>
<feature type="transmembrane region" description="Helical" evidence="15">
    <location>
        <begin position="35"/>
        <end position="58"/>
    </location>
</feature>
<evidence type="ECO:0000256" key="14">
    <source>
        <dbReference type="SAM" id="MobiDB-lite"/>
    </source>
</evidence>
<dbReference type="GO" id="GO:0030288">
    <property type="term" value="C:outer membrane-bounded periplasmic space"/>
    <property type="evidence" value="ECO:0007669"/>
    <property type="project" value="TreeGrafter"/>
</dbReference>
<feature type="domain" description="Penicillin-binding protein transpeptidase" evidence="16">
    <location>
        <begin position="355"/>
        <end position="621"/>
    </location>
</feature>
<dbReference type="InterPro" id="IPR012338">
    <property type="entry name" value="Beta-lactam/transpept-like"/>
</dbReference>
<dbReference type="GO" id="GO:0006508">
    <property type="term" value="P:proteolysis"/>
    <property type="evidence" value="ECO:0007669"/>
    <property type="project" value="UniProtKB-KW"/>
</dbReference>
<evidence type="ECO:0000256" key="1">
    <source>
        <dbReference type="ARBA" id="ARBA00007090"/>
    </source>
</evidence>
<dbReference type="GO" id="GO:0009252">
    <property type="term" value="P:peptidoglycan biosynthetic process"/>
    <property type="evidence" value="ECO:0007669"/>
    <property type="project" value="UniProtKB-KW"/>
</dbReference>
<evidence type="ECO:0000256" key="3">
    <source>
        <dbReference type="ARBA" id="ARBA00022645"/>
    </source>
</evidence>
<accession>A0A9D2HZ85</accession>
<dbReference type="SUPFAM" id="SSF53955">
    <property type="entry name" value="Lysozyme-like"/>
    <property type="match status" value="1"/>
</dbReference>
<evidence type="ECO:0000256" key="5">
    <source>
        <dbReference type="ARBA" id="ARBA00022676"/>
    </source>
</evidence>
<keyword evidence="3" id="KW-0121">Carboxypeptidase</keyword>
<comment type="similarity">
    <text evidence="2">In the N-terminal section; belongs to the glycosyltransferase 51 family.</text>
</comment>
<keyword evidence="15" id="KW-0812">Transmembrane</keyword>
<proteinExistence type="inferred from homology"/>
<protein>
    <submittedName>
        <fullName evidence="18">Penicillin-binding protein</fullName>
    </submittedName>
</protein>
<keyword evidence="11" id="KW-0961">Cell wall biogenesis/degradation</keyword>
<comment type="catalytic activity">
    <reaction evidence="12">
        <text>Preferential cleavage: (Ac)2-L-Lys-D-Ala-|-D-Ala. Also transpeptidation of peptidyl-alanyl moieties that are N-acyl substituents of D-alanine.</text>
        <dbReference type="EC" id="3.4.16.4"/>
    </reaction>
</comment>
<feature type="domain" description="Glycosyl transferase family 51" evidence="17">
    <location>
        <begin position="87"/>
        <end position="261"/>
    </location>
</feature>
<keyword evidence="7" id="KW-0378">Hydrolase</keyword>
<evidence type="ECO:0000256" key="9">
    <source>
        <dbReference type="ARBA" id="ARBA00022984"/>
    </source>
</evidence>
<evidence type="ECO:0000256" key="13">
    <source>
        <dbReference type="ARBA" id="ARBA00049902"/>
    </source>
</evidence>
<comment type="caution">
    <text evidence="18">The sequence shown here is derived from an EMBL/GenBank/DDBJ whole genome shotgun (WGS) entry which is preliminary data.</text>
</comment>
<keyword evidence="15" id="KW-1133">Transmembrane helix</keyword>
<keyword evidence="5" id="KW-0328">Glycosyltransferase</keyword>
<dbReference type="GO" id="GO:0008658">
    <property type="term" value="F:penicillin binding"/>
    <property type="evidence" value="ECO:0007669"/>
    <property type="project" value="InterPro"/>
</dbReference>
<comment type="similarity">
    <text evidence="1">In the C-terminal section; belongs to the transpeptidase family.</text>
</comment>
<dbReference type="GO" id="GO:0008360">
    <property type="term" value="P:regulation of cell shape"/>
    <property type="evidence" value="ECO:0007669"/>
    <property type="project" value="UniProtKB-KW"/>
</dbReference>
<evidence type="ECO:0000256" key="2">
    <source>
        <dbReference type="ARBA" id="ARBA00007739"/>
    </source>
</evidence>
<keyword evidence="9" id="KW-0573">Peptidoglycan synthesis</keyword>
<dbReference type="Pfam" id="PF00905">
    <property type="entry name" value="Transpeptidase"/>
    <property type="match status" value="1"/>
</dbReference>
<evidence type="ECO:0000256" key="7">
    <source>
        <dbReference type="ARBA" id="ARBA00022801"/>
    </source>
</evidence>
<gene>
    <name evidence="18" type="ORF">H9948_06035</name>
</gene>
<dbReference type="Pfam" id="PF00912">
    <property type="entry name" value="Transgly"/>
    <property type="match status" value="1"/>
</dbReference>
<dbReference type="PANTHER" id="PTHR32282:SF29">
    <property type="entry name" value="PENICILLIN-BINDING PROTEIN 1A"/>
    <property type="match status" value="1"/>
</dbReference>
<feature type="region of interest" description="Disordered" evidence="14">
    <location>
        <begin position="1"/>
        <end position="26"/>
    </location>
</feature>
<evidence type="ECO:0000256" key="11">
    <source>
        <dbReference type="ARBA" id="ARBA00023316"/>
    </source>
</evidence>
<evidence type="ECO:0000256" key="6">
    <source>
        <dbReference type="ARBA" id="ARBA00022679"/>
    </source>
</evidence>
<dbReference type="SUPFAM" id="SSF56601">
    <property type="entry name" value="beta-lactamase/transpeptidase-like"/>
    <property type="match status" value="1"/>
</dbReference>
<evidence type="ECO:0000256" key="10">
    <source>
        <dbReference type="ARBA" id="ARBA00023268"/>
    </source>
</evidence>
<dbReference type="PANTHER" id="PTHR32282">
    <property type="entry name" value="BINDING PROTEIN TRANSPEPTIDASE, PUTATIVE-RELATED"/>
    <property type="match status" value="1"/>
</dbReference>
<organism evidence="18 19">
    <name type="scientific">Candidatus Jeotgalibaca merdavium</name>
    <dbReference type="NCBI Taxonomy" id="2838627"/>
    <lineage>
        <taxon>Bacteria</taxon>
        <taxon>Bacillati</taxon>
        <taxon>Bacillota</taxon>
        <taxon>Bacilli</taxon>
        <taxon>Lactobacillales</taxon>
        <taxon>Carnobacteriaceae</taxon>
        <taxon>Jeotgalibaca</taxon>
    </lineage>
</organism>
<keyword evidence="8" id="KW-0133">Cell shape</keyword>
<feature type="compositionally biased region" description="Polar residues" evidence="14">
    <location>
        <begin position="1"/>
        <end position="10"/>
    </location>
</feature>
<evidence type="ECO:0000256" key="4">
    <source>
        <dbReference type="ARBA" id="ARBA00022670"/>
    </source>
</evidence>
<dbReference type="AlphaFoldDB" id="A0A9D2HZ85"/>
<evidence type="ECO:0000313" key="18">
    <source>
        <dbReference type="EMBL" id="HJA90336.1"/>
    </source>
</evidence>
<keyword evidence="6" id="KW-0808">Transferase</keyword>
<dbReference type="InterPro" id="IPR050396">
    <property type="entry name" value="Glycosyltr_51/Transpeptidase"/>
</dbReference>
<dbReference type="Proteomes" id="UP000886856">
    <property type="component" value="Unassembled WGS sequence"/>
</dbReference>
<comment type="catalytic activity">
    <reaction evidence="13">
        <text>[GlcNAc-(1-&gt;4)-Mur2Ac(oyl-L-Ala-gamma-D-Glu-L-Lys-D-Ala-D-Ala)](n)-di-trans,octa-cis-undecaprenyl diphosphate + beta-D-GlcNAc-(1-&gt;4)-Mur2Ac(oyl-L-Ala-gamma-D-Glu-L-Lys-D-Ala-D-Ala)-di-trans,octa-cis-undecaprenyl diphosphate = [GlcNAc-(1-&gt;4)-Mur2Ac(oyl-L-Ala-gamma-D-Glu-L-Lys-D-Ala-D-Ala)](n+1)-di-trans,octa-cis-undecaprenyl diphosphate + di-trans,octa-cis-undecaprenyl diphosphate + H(+)</text>
        <dbReference type="Rhea" id="RHEA:23708"/>
        <dbReference type="Rhea" id="RHEA-COMP:9602"/>
        <dbReference type="Rhea" id="RHEA-COMP:9603"/>
        <dbReference type="ChEBI" id="CHEBI:15378"/>
        <dbReference type="ChEBI" id="CHEBI:58405"/>
        <dbReference type="ChEBI" id="CHEBI:60033"/>
        <dbReference type="ChEBI" id="CHEBI:78435"/>
        <dbReference type="EC" id="2.4.99.28"/>
    </reaction>
</comment>
<reference evidence="18" key="2">
    <citation type="submission" date="2021-04" db="EMBL/GenBank/DDBJ databases">
        <authorList>
            <person name="Gilroy R."/>
        </authorList>
    </citation>
    <scope>NUCLEOTIDE SEQUENCE</scope>
    <source>
        <strain evidence="18">CHK171-505</strain>
    </source>
</reference>
<dbReference type="Gene3D" id="3.40.710.10">
    <property type="entry name" value="DD-peptidase/beta-lactamase superfamily"/>
    <property type="match status" value="1"/>
</dbReference>
<keyword evidence="4" id="KW-0645">Protease</keyword>
<dbReference type="InterPro" id="IPR001460">
    <property type="entry name" value="PCN-bd_Tpept"/>
</dbReference>
<dbReference type="NCBIfam" id="TIGR02074">
    <property type="entry name" value="PBP_1a_fam"/>
    <property type="match status" value="1"/>
</dbReference>
<evidence type="ECO:0000259" key="16">
    <source>
        <dbReference type="Pfam" id="PF00905"/>
    </source>
</evidence>
<dbReference type="Gene3D" id="1.10.3810.10">
    <property type="entry name" value="Biosynthetic peptidoglycan transglycosylase-like"/>
    <property type="match status" value="1"/>
</dbReference>
<dbReference type="FunFam" id="1.10.3810.10:FF:000001">
    <property type="entry name" value="Penicillin-binding protein 1A"/>
    <property type="match status" value="1"/>
</dbReference>
<feature type="compositionally biased region" description="Low complexity" evidence="14">
    <location>
        <begin position="814"/>
        <end position="832"/>
    </location>
</feature>
<keyword evidence="10" id="KW-0511">Multifunctional enzyme</keyword>
<evidence type="ECO:0000259" key="17">
    <source>
        <dbReference type="Pfam" id="PF00912"/>
    </source>
</evidence>
<evidence type="ECO:0000256" key="15">
    <source>
        <dbReference type="SAM" id="Phobius"/>
    </source>
</evidence>
<keyword evidence="15" id="KW-0472">Membrane</keyword>
<dbReference type="GO" id="GO:0071555">
    <property type="term" value="P:cell wall organization"/>
    <property type="evidence" value="ECO:0007669"/>
    <property type="project" value="UniProtKB-KW"/>
</dbReference>
<feature type="compositionally biased region" description="Low complexity" evidence="14">
    <location>
        <begin position="848"/>
        <end position="863"/>
    </location>
</feature>
<dbReference type="EMBL" id="DWYW01000134">
    <property type="protein sequence ID" value="HJA90336.1"/>
    <property type="molecule type" value="Genomic_DNA"/>
</dbReference>
<dbReference type="GO" id="GO:0009002">
    <property type="term" value="F:serine-type D-Ala-D-Ala carboxypeptidase activity"/>
    <property type="evidence" value="ECO:0007669"/>
    <property type="project" value="UniProtKB-EC"/>
</dbReference>
<evidence type="ECO:0000313" key="19">
    <source>
        <dbReference type="Proteomes" id="UP000886856"/>
    </source>
</evidence>
<dbReference type="GO" id="GO:0008955">
    <property type="term" value="F:peptidoglycan glycosyltransferase activity"/>
    <property type="evidence" value="ECO:0007669"/>
    <property type="project" value="UniProtKB-EC"/>
</dbReference>
<feature type="region of interest" description="Disordered" evidence="14">
    <location>
        <begin position="788"/>
        <end position="863"/>
    </location>
</feature>
<dbReference type="InterPro" id="IPR001264">
    <property type="entry name" value="Glyco_trans_51"/>
</dbReference>
<dbReference type="InterPro" id="IPR023346">
    <property type="entry name" value="Lysozyme-like_dom_sf"/>
</dbReference>
<evidence type="ECO:0000256" key="8">
    <source>
        <dbReference type="ARBA" id="ARBA00022960"/>
    </source>
</evidence>
<feature type="compositionally biased region" description="Basic residues" evidence="14">
    <location>
        <begin position="11"/>
        <end position="26"/>
    </location>
</feature>